<dbReference type="Pfam" id="PF01425">
    <property type="entry name" value="Amidase"/>
    <property type="match status" value="1"/>
</dbReference>
<organism evidence="6 7">
    <name type="scientific">Conoideocrella luteorostrata</name>
    <dbReference type="NCBI Taxonomy" id="1105319"/>
    <lineage>
        <taxon>Eukaryota</taxon>
        <taxon>Fungi</taxon>
        <taxon>Dikarya</taxon>
        <taxon>Ascomycota</taxon>
        <taxon>Pezizomycotina</taxon>
        <taxon>Sordariomycetes</taxon>
        <taxon>Hypocreomycetidae</taxon>
        <taxon>Hypocreales</taxon>
        <taxon>Clavicipitaceae</taxon>
        <taxon>Conoideocrella</taxon>
    </lineage>
</organism>
<dbReference type="PIRSF" id="PIRSF001221">
    <property type="entry name" value="Amidase_fungi"/>
    <property type="match status" value="1"/>
</dbReference>
<evidence type="ECO:0000256" key="4">
    <source>
        <dbReference type="PIRSR" id="PIRSR001221-2"/>
    </source>
</evidence>
<dbReference type="Proteomes" id="UP001251528">
    <property type="component" value="Unassembled WGS sequence"/>
</dbReference>
<dbReference type="SUPFAM" id="SSF75304">
    <property type="entry name" value="Amidase signature (AS) enzymes"/>
    <property type="match status" value="1"/>
</dbReference>
<reference evidence="6" key="1">
    <citation type="submission" date="2023-06" db="EMBL/GenBank/DDBJ databases">
        <title>Conoideocrella luteorostrata (Hypocreales: Clavicipitaceae), a potential biocontrol fungus for elongate hemlock scale in United States Christmas tree production areas.</title>
        <authorList>
            <person name="Barrett H."/>
            <person name="Lovett B."/>
            <person name="Macias A.M."/>
            <person name="Stajich J.E."/>
            <person name="Kasson M.T."/>
        </authorList>
    </citation>
    <scope>NUCLEOTIDE SEQUENCE</scope>
    <source>
        <strain evidence="6">ARSEF 14590</strain>
    </source>
</reference>
<feature type="binding site" evidence="4">
    <location>
        <position position="165"/>
    </location>
    <ligand>
        <name>substrate</name>
    </ligand>
</feature>
<comment type="similarity">
    <text evidence="1">Belongs to the amidase family.</text>
</comment>
<name>A0AAJ0CZR8_9HYPO</name>
<dbReference type="InterPro" id="IPR023631">
    <property type="entry name" value="Amidase_dom"/>
</dbReference>
<dbReference type="PANTHER" id="PTHR46072:SF2">
    <property type="entry name" value="AMIDASE (EUROFUNG)"/>
    <property type="match status" value="1"/>
</dbReference>
<evidence type="ECO:0000313" key="7">
    <source>
        <dbReference type="Proteomes" id="UP001251528"/>
    </source>
</evidence>
<feature type="domain" description="Amidase" evidence="5">
    <location>
        <begin position="61"/>
        <end position="521"/>
    </location>
</feature>
<feature type="active site" description="Charge relay system" evidence="3">
    <location>
        <position position="191"/>
    </location>
</feature>
<feature type="active site" description="Charge relay system" evidence="3">
    <location>
        <position position="116"/>
    </location>
</feature>
<dbReference type="EMBL" id="JASWJB010000024">
    <property type="protein sequence ID" value="KAK2609297.1"/>
    <property type="molecule type" value="Genomic_DNA"/>
</dbReference>
<keyword evidence="7" id="KW-1185">Reference proteome</keyword>
<accession>A0AAJ0CZR8</accession>
<evidence type="ECO:0000313" key="6">
    <source>
        <dbReference type="EMBL" id="KAK2609297.1"/>
    </source>
</evidence>
<evidence type="ECO:0000256" key="3">
    <source>
        <dbReference type="PIRSR" id="PIRSR001221-1"/>
    </source>
</evidence>
<dbReference type="InterPro" id="IPR036928">
    <property type="entry name" value="AS_sf"/>
</dbReference>
<evidence type="ECO:0000259" key="5">
    <source>
        <dbReference type="Pfam" id="PF01425"/>
    </source>
</evidence>
<proteinExistence type="inferred from homology"/>
<keyword evidence="2" id="KW-0378">Hydrolase</keyword>
<evidence type="ECO:0000256" key="2">
    <source>
        <dbReference type="ARBA" id="ARBA00022801"/>
    </source>
</evidence>
<gene>
    <name evidence="6" type="ORF">QQS21_002078</name>
</gene>
<dbReference type="GO" id="GO:0016787">
    <property type="term" value="F:hydrolase activity"/>
    <property type="evidence" value="ECO:0007669"/>
    <property type="project" value="UniProtKB-KW"/>
</dbReference>
<dbReference type="Gene3D" id="3.90.1300.10">
    <property type="entry name" value="Amidase signature (AS) domain"/>
    <property type="match status" value="1"/>
</dbReference>
<dbReference type="AlphaFoldDB" id="A0AAJ0CZR8"/>
<sequence>MTLLREPWQLVVKKKKALQEEALSAGIQHQYDFVTEEIPLMTDAREIVGAIERGQTTARNVTQAFIHRAVQTHRNTNCLTEIAFTNALERANELDDYVQRNGKVAGPLHGVPITMKDQFNVKGLDTTLGYVGRAFDPATKSAVLVDILESLGAIIIAKSNIPQSIMWCETDNPLWGRTTNPRKSSYTPGGSTGGEAVLLSCDASILGWGTDIGGSIRIPAHMMGLYGLKPSTQSARLPYRGVPVSTEGQEHVPSSVGPMARSMETLTVATKYVIDAQPWKMDPRCVPIPWRAELYDEMLDRPLTVGVLLDDGVVQPHPPISRVLKNAIELLRSAGHDIILWNATLHQECIEVMDRFYTADGGEDIKTSISKGGEPLIPHVESLVGSAEPISVYEYWQLNRGKIALQQAYLDKWAAIRSPKTGHQADVLLMPPMPHSAVPHGGCRWVGYTKVWNLLDYPALVIPGGTVCTEDVHEAVTSDYRNPLDKWNKDLWQTHKKEMADLHMPVGLQLVCPKLEEEKVLSVGKTLTQLLQRNQS</sequence>
<protein>
    <recommendedName>
        <fullName evidence="5">Amidase domain-containing protein</fullName>
    </recommendedName>
</protein>
<dbReference type="PANTHER" id="PTHR46072">
    <property type="entry name" value="AMIDASE-RELATED-RELATED"/>
    <property type="match status" value="1"/>
</dbReference>
<comment type="caution">
    <text evidence="6">The sequence shown here is derived from an EMBL/GenBank/DDBJ whole genome shotgun (WGS) entry which is preliminary data.</text>
</comment>
<feature type="binding site" evidence="4">
    <location>
        <begin position="212"/>
        <end position="215"/>
    </location>
    <ligand>
        <name>substrate</name>
    </ligand>
</feature>
<evidence type="ECO:0000256" key="1">
    <source>
        <dbReference type="ARBA" id="ARBA00009199"/>
    </source>
</evidence>
<feature type="active site" description="Acyl-ester intermediate" evidence="3">
    <location>
        <position position="215"/>
    </location>
</feature>
<feature type="binding site" evidence="4">
    <location>
        <position position="191"/>
    </location>
    <ligand>
        <name>substrate</name>
    </ligand>
</feature>